<dbReference type="InterPro" id="IPR005538">
    <property type="entry name" value="LrgA/CidA"/>
</dbReference>
<dbReference type="RefSeq" id="WP_006362878.1">
    <property type="nucleotide sequence ID" value="NZ_GG700631.1"/>
</dbReference>
<name>D0WIE2_SLAES</name>
<keyword evidence="8" id="KW-1185">Reference proteome</keyword>
<dbReference type="EMBL" id="ACUX02000016">
    <property type="protein sequence ID" value="EEZ60809.1"/>
    <property type="molecule type" value="Genomic_DNA"/>
</dbReference>
<feature type="transmembrane region" description="Helical" evidence="6">
    <location>
        <begin position="35"/>
        <end position="57"/>
    </location>
</feature>
<dbReference type="PANTHER" id="PTHR33931:SF2">
    <property type="entry name" value="HOLIN-LIKE PROTEIN CIDA"/>
    <property type="match status" value="1"/>
</dbReference>
<feature type="transmembrane region" description="Helical" evidence="6">
    <location>
        <begin position="94"/>
        <end position="116"/>
    </location>
</feature>
<evidence type="ECO:0000256" key="2">
    <source>
        <dbReference type="ARBA" id="ARBA00022475"/>
    </source>
</evidence>
<dbReference type="GeneID" id="85008276"/>
<dbReference type="eggNOG" id="COG1380">
    <property type="taxonomic scope" value="Bacteria"/>
</dbReference>
<evidence type="ECO:0000256" key="1">
    <source>
        <dbReference type="ARBA" id="ARBA00004651"/>
    </source>
</evidence>
<dbReference type="PANTHER" id="PTHR33931">
    <property type="entry name" value="HOLIN-LIKE PROTEIN CIDA-RELATED"/>
    <property type="match status" value="1"/>
</dbReference>
<dbReference type="Pfam" id="PF03788">
    <property type="entry name" value="LrgA"/>
    <property type="match status" value="1"/>
</dbReference>
<evidence type="ECO:0000256" key="3">
    <source>
        <dbReference type="ARBA" id="ARBA00022692"/>
    </source>
</evidence>
<dbReference type="GO" id="GO:0005886">
    <property type="term" value="C:plasma membrane"/>
    <property type="evidence" value="ECO:0007669"/>
    <property type="project" value="UniProtKB-SubCell"/>
</dbReference>
<comment type="caution">
    <text evidence="7">The sequence shown here is derived from an EMBL/GenBank/DDBJ whole genome shotgun (WGS) entry which is preliminary data.</text>
</comment>
<dbReference type="OrthoDB" id="3176438at2"/>
<dbReference type="AlphaFoldDB" id="D0WIE2"/>
<organism evidence="7 8">
    <name type="scientific">Slackia exigua (strain ATCC 700122 / DSM 15923 / CIP 105133 / JCM 11022 / KCTC 5966 / S-7)</name>
    <dbReference type="NCBI Taxonomy" id="649764"/>
    <lineage>
        <taxon>Bacteria</taxon>
        <taxon>Bacillati</taxon>
        <taxon>Actinomycetota</taxon>
        <taxon>Coriobacteriia</taxon>
        <taxon>Eggerthellales</taxon>
        <taxon>Eggerthellaceae</taxon>
        <taxon>Slackia</taxon>
    </lineage>
</organism>
<sequence>MTQQSHAERDKTMIGKAAARFLPSRTDARKKTRRGALIALQLVLLVGIYEAGCLVAKALPIDLPGNIVGMALLLTLLATRVLKHKHVGAACDYLIDNMSIFFIPAGVGIMGCFSMLEDQALKFAFVCVATTIIVFLATSYTVIAVQRLMERRARRTARTLDGAGLEIEA</sequence>
<feature type="transmembrane region" description="Helical" evidence="6">
    <location>
        <begin position="122"/>
        <end position="145"/>
    </location>
</feature>
<evidence type="ECO:0000256" key="5">
    <source>
        <dbReference type="ARBA" id="ARBA00023136"/>
    </source>
</evidence>
<proteinExistence type="predicted"/>
<keyword evidence="5 6" id="KW-0472">Membrane</keyword>
<accession>D0WIE2</accession>
<evidence type="ECO:0000313" key="8">
    <source>
        <dbReference type="Proteomes" id="UP000006001"/>
    </source>
</evidence>
<protein>
    <submittedName>
        <fullName evidence="7">LrgA family protein</fullName>
    </submittedName>
</protein>
<reference evidence="7" key="1">
    <citation type="submission" date="2009-10" db="EMBL/GenBank/DDBJ databases">
        <authorList>
            <person name="Weinstock G."/>
            <person name="Sodergren E."/>
            <person name="Clifton S."/>
            <person name="Fulton L."/>
            <person name="Fulton B."/>
            <person name="Courtney L."/>
            <person name="Fronick C."/>
            <person name="Harrison M."/>
            <person name="Strong C."/>
            <person name="Farmer C."/>
            <person name="Delahaunty K."/>
            <person name="Markovic C."/>
            <person name="Hall O."/>
            <person name="Minx P."/>
            <person name="Tomlinson C."/>
            <person name="Mitreva M."/>
            <person name="Nelson J."/>
            <person name="Hou S."/>
            <person name="Wollam A."/>
            <person name="Pepin K.H."/>
            <person name="Johnson M."/>
            <person name="Bhonagiri V."/>
            <person name="Nash W.E."/>
            <person name="Warren W."/>
            <person name="Chinwalla A."/>
            <person name="Mardis E.R."/>
            <person name="Wilson R.K."/>
        </authorList>
    </citation>
    <scope>NUCLEOTIDE SEQUENCE [LARGE SCALE GENOMIC DNA]</scope>
    <source>
        <strain evidence="7">ATCC 700122</strain>
    </source>
</reference>
<evidence type="ECO:0000256" key="6">
    <source>
        <dbReference type="SAM" id="Phobius"/>
    </source>
</evidence>
<keyword evidence="2" id="KW-1003">Cell membrane</keyword>
<dbReference type="STRING" id="649764.HMPREF0762_01617"/>
<evidence type="ECO:0000313" key="7">
    <source>
        <dbReference type="EMBL" id="EEZ60809.1"/>
    </source>
</evidence>
<feature type="transmembrane region" description="Helical" evidence="6">
    <location>
        <begin position="63"/>
        <end position="82"/>
    </location>
</feature>
<dbReference type="HOGENOM" id="CLU_113736_3_1_11"/>
<comment type="subcellular location">
    <subcellularLocation>
        <location evidence="1">Cell membrane</location>
        <topology evidence="1">Multi-pass membrane protein</topology>
    </subcellularLocation>
</comment>
<gene>
    <name evidence="7" type="ORF">HMPREF0762_01617</name>
</gene>
<dbReference type="Proteomes" id="UP000006001">
    <property type="component" value="Unassembled WGS sequence"/>
</dbReference>
<keyword evidence="4 6" id="KW-1133">Transmembrane helix</keyword>
<keyword evidence="3 6" id="KW-0812">Transmembrane</keyword>
<evidence type="ECO:0000256" key="4">
    <source>
        <dbReference type="ARBA" id="ARBA00022989"/>
    </source>
</evidence>